<evidence type="ECO:0000313" key="2">
    <source>
        <dbReference type="Proteomes" id="UP000244081"/>
    </source>
</evidence>
<gene>
    <name evidence="1" type="ORF">C8N35_11654</name>
</gene>
<dbReference type="Proteomes" id="UP000244081">
    <property type="component" value="Unassembled WGS sequence"/>
</dbReference>
<dbReference type="OrthoDB" id="428094at2"/>
<keyword evidence="1" id="KW-0255">Endonuclease</keyword>
<protein>
    <submittedName>
        <fullName evidence="1">mRNA-degrading endonuclease RelE of RelBE toxin-antitoxin system</fullName>
    </submittedName>
</protein>
<keyword evidence="1" id="KW-0378">Hydrolase</keyword>
<dbReference type="RefSeq" id="WP_107992119.1">
    <property type="nucleotide sequence ID" value="NZ_QAYG01000016.1"/>
</dbReference>
<reference evidence="1 2" key="1">
    <citation type="submission" date="2018-04" db="EMBL/GenBank/DDBJ databases">
        <title>Genomic Encyclopedia of Archaeal and Bacterial Type Strains, Phase II (KMG-II): from individual species to whole genera.</title>
        <authorList>
            <person name="Goeker M."/>
        </authorList>
    </citation>
    <scope>NUCLEOTIDE SEQUENCE [LARGE SCALE GENOMIC DNA]</scope>
    <source>
        <strain evidence="1 2">DSM 23382</strain>
    </source>
</reference>
<dbReference type="GO" id="GO:0004519">
    <property type="term" value="F:endonuclease activity"/>
    <property type="evidence" value="ECO:0007669"/>
    <property type="project" value="UniProtKB-KW"/>
</dbReference>
<accession>A0A2T5UQ16</accession>
<sequence length="89" mass="10439">MKKVIFEKAANDALWKMPRNYARLIHKKIYQYAEGEGAQVNNTKRMKGSRTVRLRVGDWRVFITETQATVEVTDIDIRGEAYKRKGKHK</sequence>
<organism evidence="1 2">
    <name type="scientific">Breoghania corrubedonensis</name>
    <dbReference type="NCBI Taxonomy" id="665038"/>
    <lineage>
        <taxon>Bacteria</taxon>
        <taxon>Pseudomonadati</taxon>
        <taxon>Pseudomonadota</taxon>
        <taxon>Alphaproteobacteria</taxon>
        <taxon>Hyphomicrobiales</taxon>
        <taxon>Stappiaceae</taxon>
        <taxon>Breoghania</taxon>
    </lineage>
</organism>
<dbReference type="InterPro" id="IPR035093">
    <property type="entry name" value="RelE/ParE_toxin_dom_sf"/>
</dbReference>
<evidence type="ECO:0000313" key="1">
    <source>
        <dbReference type="EMBL" id="PTW53599.1"/>
    </source>
</evidence>
<keyword evidence="2" id="KW-1185">Reference proteome</keyword>
<keyword evidence="1" id="KW-0540">Nuclease</keyword>
<dbReference type="AlphaFoldDB" id="A0A2T5UQ16"/>
<proteinExistence type="predicted"/>
<dbReference type="EMBL" id="QAYG01000016">
    <property type="protein sequence ID" value="PTW53599.1"/>
    <property type="molecule type" value="Genomic_DNA"/>
</dbReference>
<comment type="caution">
    <text evidence="1">The sequence shown here is derived from an EMBL/GenBank/DDBJ whole genome shotgun (WGS) entry which is preliminary data.</text>
</comment>
<name>A0A2T5UQ16_9HYPH</name>
<dbReference type="Gene3D" id="3.30.2310.20">
    <property type="entry name" value="RelE-like"/>
    <property type="match status" value="1"/>
</dbReference>
<dbReference type="SUPFAM" id="SSF143011">
    <property type="entry name" value="RelE-like"/>
    <property type="match status" value="1"/>
</dbReference>